<gene>
    <name evidence="1" type="ORF">Mal48_27950</name>
</gene>
<reference evidence="1 2" key="1">
    <citation type="submission" date="2019-02" db="EMBL/GenBank/DDBJ databases">
        <title>Deep-cultivation of Planctomycetes and their phenomic and genomic characterization uncovers novel biology.</title>
        <authorList>
            <person name="Wiegand S."/>
            <person name="Jogler M."/>
            <person name="Boedeker C."/>
            <person name="Pinto D."/>
            <person name="Vollmers J."/>
            <person name="Rivas-Marin E."/>
            <person name="Kohn T."/>
            <person name="Peeters S.H."/>
            <person name="Heuer A."/>
            <person name="Rast P."/>
            <person name="Oberbeckmann S."/>
            <person name="Bunk B."/>
            <person name="Jeske O."/>
            <person name="Meyerdierks A."/>
            <person name="Storesund J.E."/>
            <person name="Kallscheuer N."/>
            <person name="Luecker S."/>
            <person name="Lage O.M."/>
            <person name="Pohl T."/>
            <person name="Merkel B.J."/>
            <person name="Hornburger P."/>
            <person name="Mueller R.-W."/>
            <person name="Bruemmer F."/>
            <person name="Labrenz M."/>
            <person name="Spormann A.M."/>
            <person name="Op den Camp H."/>
            <person name="Overmann J."/>
            <person name="Amann R."/>
            <person name="Jetten M.S.M."/>
            <person name="Mascher T."/>
            <person name="Medema M.H."/>
            <person name="Devos D.P."/>
            <person name="Kaster A.-K."/>
            <person name="Ovreas L."/>
            <person name="Rohde M."/>
            <person name="Galperin M.Y."/>
            <person name="Jogler C."/>
        </authorList>
    </citation>
    <scope>NUCLEOTIDE SEQUENCE [LARGE SCALE GENOMIC DNA]</scope>
    <source>
        <strain evidence="1 2">Mal48</strain>
    </source>
</reference>
<sequence>MEFSFEVDPDSDIAIGTELVAEEVLTFEDGVEFDLTGYDPLTPTGAKPGSDDKVKMLAARYSAGVPLWHDSDCYDHGPVNTGILGLGDSDDLDDLDELEIEVE</sequence>
<evidence type="ECO:0000313" key="1">
    <source>
        <dbReference type="EMBL" id="QDT33542.1"/>
    </source>
</evidence>
<proteinExistence type="predicted"/>
<organism evidence="1 2">
    <name type="scientific">Thalassoglobus polymorphus</name>
    <dbReference type="NCBI Taxonomy" id="2527994"/>
    <lineage>
        <taxon>Bacteria</taxon>
        <taxon>Pseudomonadati</taxon>
        <taxon>Planctomycetota</taxon>
        <taxon>Planctomycetia</taxon>
        <taxon>Planctomycetales</taxon>
        <taxon>Planctomycetaceae</taxon>
        <taxon>Thalassoglobus</taxon>
    </lineage>
</organism>
<dbReference type="KEGG" id="tpol:Mal48_27950"/>
<dbReference type="AlphaFoldDB" id="A0A517QPJ8"/>
<dbReference type="Proteomes" id="UP000315724">
    <property type="component" value="Chromosome"/>
</dbReference>
<keyword evidence="2" id="KW-1185">Reference proteome</keyword>
<dbReference type="RefSeq" id="WP_197441680.1">
    <property type="nucleotide sequence ID" value="NZ_CP036267.1"/>
</dbReference>
<protein>
    <submittedName>
        <fullName evidence="1">Uncharacterized protein</fullName>
    </submittedName>
</protein>
<evidence type="ECO:0000313" key="2">
    <source>
        <dbReference type="Proteomes" id="UP000315724"/>
    </source>
</evidence>
<name>A0A517QPJ8_9PLAN</name>
<dbReference type="EMBL" id="CP036267">
    <property type="protein sequence ID" value="QDT33542.1"/>
    <property type="molecule type" value="Genomic_DNA"/>
</dbReference>
<accession>A0A517QPJ8</accession>